<accession>J0D1E6</accession>
<gene>
    <name evidence="1" type="ORF">AURDEDRAFT_132140</name>
</gene>
<dbReference type="InParanoid" id="J0D1E6"/>
<reference evidence="2" key="1">
    <citation type="journal article" date="2012" name="Science">
        <title>The Paleozoic origin of enzymatic lignin decomposition reconstructed from 31 fungal genomes.</title>
        <authorList>
            <person name="Floudas D."/>
            <person name="Binder M."/>
            <person name="Riley R."/>
            <person name="Barry K."/>
            <person name="Blanchette R.A."/>
            <person name="Henrissat B."/>
            <person name="Martinez A.T."/>
            <person name="Otillar R."/>
            <person name="Spatafora J.W."/>
            <person name="Yadav J.S."/>
            <person name="Aerts A."/>
            <person name="Benoit I."/>
            <person name="Boyd A."/>
            <person name="Carlson A."/>
            <person name="Copeland A."/>
            <person name="Coutinho P.M."/>
            <person name="de Vries R.P."/>
            <person name="Ferreira P."/>
            <person name="Findley K."/>
            <person name="Foster B."/>
            <person name="Gaskell J."/>
            <person name="Glotzer D."/>
            <person name="Gorecki P."/>
            <person name="Heitman J."/>
            <person name="Hesse C."/>
            <person name="Hori C."/>
            <person name="Igarashi K."/>
            <person name="Jurgens J.A."/>
            <person name="Kallen N."/>
            <person name="Kersten P."/>
            <person name="Kohler A."/>
            <person name="Kuees U."/>
            <person name="Kumar T.K.A."/>
            <person name="Kuo A."/>
            <person name="LaButti K."/>
            <person name="Larrondo L.F."/>
            <person name="Lindquist E."/>
            <person name="Ling A."/>
            <person name="Lombard V."/>
            <person name="Lucas S."/>
            <person name="Lundell T."/>
            <person name="Martin R."/>
            <person name="McLaughlin D.J."/>
            <person name="Morgenstern I."/>
            <person name="Morin E."/>
            <person name="Murat C."/>
            <person name="Nagy L.G."/>
            <person name="Nolan M."/>
            <person name="Ohm R.A."/>
            <person name="Patyshakuliyeva A."/>
            <person name="Rokas A."/>
            <person name="Ruiz-Duenas F.J."/>
            <person name="Sabat G."/>
            <person name="Salamov A."/>
            <person name="Samejima M."/>
            <person name="Schmutz J."/>
            <person name="Slot J.C."/>
            <person name="St John F."/>
            <person name="Stenlid J."/>
            <person name="Sun H."/>
            <person name="Sun S."/>
            <person name="Syed K."/>
            <person name="Tsang A."/>
            <person name="Wiebenga A."/>
            <person name="Young D."/>
            <person name="Pisabarro A."/>
            <person name="Eastwood D.C."/>
            <person name="Martin F."/>
            <person name="Cullen D."/>
            <person name="Grigoriev I.V."/>
            <person name="Hibbett D.S."/>
        </authorList>
    </citation>
    <scope>NUCLEOTIDE SEQUENCE [LARGE SCALE GENOMIC DNA]</scope>
    <source>
        <strain evidence="2">TFB10046</strain>
    </source>
</reference>
<dbReference type="AlphaFoldDB" id="J0D1E6"/>
<name>J0D1E6_AURST</name>
<dbReference type="KEGG" id="adl:AURDEDRAFT_132140"/>
<evidence type="ECO:0000313" key="2">
    <source>
        <dbReference type="Proteomes" id="UP000006514"/>
    </source>
</evidence>
<dbReference type="EMBL" id="JH688995">
    <property type="protein sequence ID" value="EJD32417.1"/>
    <property type="molecule type" value="Genomic_DNA"/>
</dbReference>
<organism evidence="1 2">
    <name type="scientific">Auricularia subglabra (strain TFB-10046 / SS5)</name>
    <name type="common">White-rot fungus</name>
    <name type="synonym">Auricularia delicata (strain TFB10046)</name>
    <dbReference type="NCBI Taxonomy" id="717982"/>
    <lineage>
        <taxon>Eukaryota</taxon>
        <taxon>Fungi</taxon>
        <taxon>Dikarya</taxon>
        <taxon>Basidiomycota</taxon>
        <taxon>Agaricomycotina</taxon>
        <taxon>Agaricomycetes</taxon>
        <taxon>Auriculariales</taxon>
        <taxon>Auriculariaceae</taxon>
        <taxon>Auricularia</taxon>
    </lineage>
</organism>
<evidence type="ECO:0000313" key="1">
    <source>
        <dbReference type="EMBL" id="EJD32417.1"/>
    </source>
</evidence>
<proteinExistence type="predicted"/>
<feature type="non-terminal residue" evidence="1">
    <location>
        <position position="1"/>
    </location>
</feature>
<dbReference type="Proteomes" id="UP000006514">
    <property type="component" value="Unassembled WGS sequence"/>
</dbReference>
<keyword evidence="2" id="KW-1185">Reference proteome</keyword>
<sequence>TTGRFAIAAVWPPQWLSLESLSLLGVRVRAESAIAHLPLKRVAHLTIDGSTCSRPAFVHALSHLDGPLHLSCESGSSLQYALHIRSSSSGRIRSLIGLQPEQNASPERAAFFPRCVLNSPLVAPRVRSLDIAVSLWRYLVPYMVEFEAVSCVAIVLDTAAGLAPLWKDTRAIVCPVLRTLSLSSPVETQRINADDVLKLLLDRLRTPRASPLELVLRGVYLPPDAREELQGLVAPIADLPYEDIYPAHPRQMS</sequence>
<protein>
    <submittedName>
        <fullName evidence="1">Uncharacterized protein</fullName>
    </submittedName>
</protein>